<dbReference type="Proteomes" id="UP000005237">
    <property type="component" value="Unassembled WGS sequence"/>
</dbReference>
<proteinExistence type="predicted"/>
<dbReference type="AlphaFoldDB" id="A0A8R1IBQ7"/>
<keyword evidence="2" id="KW-1185">Reference proteome</keyword>
<protein>
    <submittedName>
        <fullName evidence="1">Uncharacterized protein</fullName>
    </submittedName>
</protein>
<reference evidence="2" key="1">
    <citation type="submission" date="2010-08" db="EMBL/GenBank/DDBJ databases">
        <authorList>
            <consortium name="Caenorhabditis japonica Sequencing Consortium"/>
            <person name="Wilson R.K."/>
        </authorList>
    </citation>
    <scope>NUCLEOTIDE SEQUENCE [LARGE SCALE GENOMIC DNA]</scope>
    <source>
        <strain evidence="2">DF5081</strain>
    </source>
</reference>
<accession>A0A8R1IBQ7</accession>
<sequence>PRTLTFQMNEFLSSFATLNLQPVVRKLEQEEEFVPLSPVRKLARRAAPIPKRSVKDVDEFGEDIDPATATVPPDVEVNKDSVRSARIF</sequence>
<dbReference type="EnsemblMetazoa" id="CJA32704.1">
    <property type="protein sequence ID" value="CJA32704.1"/>
    <property type="gene ID" value="WBGene00208551"/>
</dbReference>
<evidence type="ECO:0000313" key="2">
    <source>
        <dbReference type="Proteomes" id="UP000005237"/>
    </source>
</evidence>
<reference evidence="1" key="2">
    <citation type="submission" date="2022-06" db="UniProtKB">
        <authorList>
            <consortium name="EnsemblMetazoa"/>
        </authorList>
    </citation>
    <scope>IDENTIFICATION</scope>
    <source>
        <strain evidence="1">DF5081</strain>
    </source>
</reference>
<organism evidence="1 2">
    <name type="scientific">Caenorhabditis japonica</name>
    <dbReference type="NCBI Taxonomy" id="281687"/>
    <lineage>
        <taxon>Eukaryota</taxon>
        <taxon>Metazoa</taxon>
        <taxon>Ecdysozoa</taxon>
        <taxon>Nematoda</taxon>
        <taxon>Chromadorea</taxon>
        <taxon>Rhabditida</taxon>
        <taxon>Rhabditina</taxon>
        <taxon>Rhabditomorpha</taxon>
        <taxon>Rhabditoidea</taxon>
        <taxon>Rhabditidae</taxon>
        <taxon>Peloderinae</taxon>
        <taxon>Caenorhabditis</taxon>
    </lineage>
</organism>
<evidence type="ECO:0000313" key="1">
    <source>
        <dbReference type="EnsemblMetazoa" id="CJA32704.1"/>
    </source>
</evidence>
<name>A0A8R1IBQ7_CAEJA</name>